<evidence type="ECO:0000259" key="8">
    <source>
        <dbReference type="Pfam" id="PF13802"/>
    </source>
</evidence>
<dbReference type="RefSeq" id="WP_155699867.1">
    <property type="nucleotide sequence ID" value="NZ_CP034235.1"/>
</dbReference>
<dbReference type="CDD" id="cd06593">
    <property type="entry name" value="GH31_xylosidase_YicI"/>
    <property type="match status" value="1"/>
</dbReference>
<evidence type="ECO:0000256" key="2">
    <source>
        <dbReference type="ARBA" id="ARBA00022801"/>
    </source>
</evidence>
<dbReference type="SUPFAM" id="SSF51011">
    <property type="entry name" value="Glycosyl hydrolase domain"/>
    <property type="match status" value="1"/>
</dbReference>
<organism evidence="10 11">
    <name type="scientific">Paenibacillus psychroresistens</name>
    <dbReference type="NCBI Taxonomy" id="1778678"/>
    <lineage>
        <taxon>Bacteria</taxon>
        <taxon>Bacillati</taxon>
        <taxon>Bacillota</taxon>
        <taxon>Bacilli</taxon>
        <taxon>Bacillales</taxon>
        <taxon>Paenibacillaceae</taxon>
        <taxon>Paenibacillus</taxon>
    </lineage>
</organism>
<dbReference type="GO" id="GO:0061634">
    <property type="term" value="F:alpha-D-xyloside xylohydrolase"/>
    <property type="evidence" value="ECO:0007669"/>
    <property type="project" value="UniProtKB-EC"/>
</dbReference>
<evidence type="ECO:0000256" key="3">
    <source>
        <dbReference type="ARBA" id="ARBA00023295"/>
    </source>
</evidence>
<evidence type="ECO:0000256" key="1">
    <source>
        <dbReference type="ARBA" id="ARBA00007806"/>
    </source>
</evidence>
<reference evidence="11" key="1">
    <citation type="submission" date="2018-11" db="EMBL/GenBank/DDBJ databases">
        <title>Complete genome sequence of Paenibacillus sp. ML311-T8.</title>
        <authorList>
            <person name="Nam Y.-D."/>
            <person name="Kang J."/>
            <person name="Chung W.-H."/>
            <person name="Park Y.S."/>
        </authorList>
    </citation>
    <scope>NUCLEOTIDE SEQUENCE [LARGE SCALE GENOMIC DNA]</scope>
    <source>
        <strain evidence="11">ML311-T8</strain>
    </source>
</reference>
<keyword evidence="2 6" id="KW-0378">Hydrolase</keyword>
<dbReference type="InterPro" id="IPR048395">
    <property type="entry name" value="Glyco_hydro_31_C"/>
</dbReference>
<dbReference type="Pfam" id="PF13802">
    <property type="entry name" value="Gal_mutarotas_2"/>
    <property type="match status" value="1"/>
</dbReference>
<dbReference type="InterPro" id="IPR013780">
    <property type="entry name" value="Glyco_hydro_b"/>
</dbReference>
<feature type="domain" description="Glycoside hydrolase family 31 TIM barrel" evidence="7">
    <location>
        <begin position="259"/>
        <end position="573"/>
    </location>
</feature>
<dbReference type="GO" id="GO:0005975">
    <property type="term" value="P:carbohydrate metabolic process"/>
    <property type="evidence" value="ECO:0007669"/>
    <property type="project" value="InterPro"/>
</dbReference>
<dbReference type="OrthoDB" id="176168at2"/>
<dbReference type="Gene3D" id="2.60.40.1180">
    <property type="entry name" value="Golgi alpha-mannosidase II"/>
    <property type="match status" value="2"/>
</dbReference>
<dbReference type="SUPFAM" id="SSF51445">
    <property type="entry name" value="(Trans)glycosidases"/>
    <property type="match status" value="1"/>
</dbReference>
<feature type="domain" description="Glycosyl hydrolase family 31 C-terminal" evidence="9">
    <location>
        <begin position="582"/>
        <end position="667"/>
    </location>
</feature>
<evidence type="ECO:0000259" key="7">
    <source>
        <dbReference type="Pfam" id="PF01055"/>
    </source>
</evidence>
<dbReference type="InterPro" id="IPR000322">
    <property type="entry name" value="Glyco_hydro_31_TIM"/>
</dbReference>
<evidence type="ECO:0000256" key="6">
    <source>
        <dbReference type="RuleBase" id="RU361185"/>
    </source>
</evidence>
<accession>A0A6B8RHM4</accession>
<evidence type="ECO:0000256" key="5">
    <source>
        <dbReference type="ARBA" id="ARBA00066962"/>
    </source>
</evidence>
<name>A0A6B8RHM4_9BACL</name>
<dbReference type="Gene3D" id="3.20.20.80">
    <property type="entry name" value="Glycosidases"/>
    <property type="match status" value="1"/>
</dbReference>
<dbReference type="AlphaFoldDB" id="A0A6B8RHM4"/>
<keyword evidence="3 6" id="KW-0326">Glycosidase</keyword>
<dbReference type="SUPFAM" id="SSF117125">
    <property type="entry name" value="Putative glucosidase YicI, C-terminal domain"/>
    <property type="match status" value="1"/>
</dbReference>
<dbReference type="Pfam" id="PF21365">
    <property type="entry name" value="Glyco_hydro_31_3rd"/>
    <property type="match status" value="1"/>
</dbReference>
<dbReference type="NCBIfam" id="NF007940">
    <property type="entry name" value="PRK10658.1"/>
    <property type="match status" value="1"/>
</dbReference>
<evidence type="ECO:0000256" key="4">
    <source>
        <dbReference type="ARBA" id="ARBA00052064"/>
    </source>
</evidence>
<dbReference type="Pfam" id="PF01055">
    <property type="entry name" value="Glyco_hydro_31_2nd"/>
    <property type="match status" value="1"/>
</dbReference>
<evidence type="ECO:0000259" key="9">
    <source>
        <dbReference type="Pfam" id="PF21365"/>
    </source>
</evidence>
<gene>
    <name evidence="10" type="ORF">EHS13_08205</name>
</gene>
<dbReference type="EC" id="3.2.1.177" evidence="5"/>
<dbReference type="InterPro" id="IPR017853">
    <property type="entry name" value="GH"/>
</dbReference>
<protein>
    <recommendedName>
        <fullName evidence="5">alpha-D-xyloside xylohydrolase</fullName>
        <ecNumber evidence="5">3.2.1.177</ecNumber>
    </recommendedName>
</protein>
<dbReference type="SUPFAM" id="SSF74650">
    <property type="entry name" value="Galactose mutarotase-like"/>
    <property type="match status" value="1"/>
</dbReference>
<dbReference type="Proteomes" id="UP000426246">
    <property type="component" value="Chromosome"/>
</dbReference>
<dbReference type="FunFam" id="3.20.20.80:FF:000053">
    <property type="entry name" value="Alpha-xylosidase YicI"/>
    <property type="match status" value="1"/>
</dbReference>
<dbReference type="GO" id="GO:0030246">
    <property type="term" value="F:carbohydrate binding"/>
    <property type="evidence" value="ECO:0007669"/>
    <property type="project" value="InterPro"/>
</dbReference>
<dbReference type="EMBL" id="CP034235">
    <property type="protein sequence ID" value="QGQ94858.1"/>
    <property type="molecule type" value="Genomic_DNA"/>
</dbReference>
<dbReference type="PANTHER" id="PTHR43053:SF4">
    <property type="entry name" value="MYOGENESIS-REGULATING GLYCOSIDASE"/>
    <property type="match status" value="1"/>
</dbReference>
<evidence type="ECO:0000313" key="11">
    <source>
        <dbReference type="Proteomes" id="UP000426246"/>
    </source>
</evidence>
<comment type="catalytic activity">
    <reaction evidence="4">
        <text>Hydrolysis of terminal, non-reducing alpha-D-xylose residues with release of alpha-D-xylose.</text>
        <dbReference type="EC" id="3.2.1.177"/>
    </reaction>
</comment>
<keyword evidence="11" id="KW-1185">Reference proteome</keyword>
<dbReference type="InterPro" id="IPR050985">
    <property type="entry name" value="Alpha-glycosidase_related"/>
</dbReference>
<dbReference type="InterPro" id="IPR011013">
    <property type="entry name" value="Gal_mutarotase_sf_dom"/>
</dbReference>
<dbReference type="CDD" id="cd14752">
    <property type="entry name" value="GH31_N"/>
    <property type="match status" value="1"/>
</dbReference>
<dbReference type="PANTHER" id="PTHR43053">
    <property type="entry name" value="GLYCOSIDASE FAMILY 31"/>
    <property type="match status" value="1"/>
</dbReference>
<dbReference type="KEGG" id="ppsc:EHS13_08205"/>
<proteinExistence type="inferred from homology"/>
<dbReference type="InterPro" id="IPR025887">
    <property type="entry name" value="Glyco_hydro_31_N_dom"/>
</dbReference>
<feature type="domain" description="Glycoside hydrolase family 31 N-terminal" evidence="8">
    <location>
        <begin position="58"/>
        <end position="217"/>
    </location>
</feature>
<evidence type="ECO:0000313" key="10">
    <source>
        <dbReference type="EMBL" id="QGQ94858.1"/>
    </source>
</evidence>
<sequence>MKFSDGNWMVREGFQVINPVEVYDFKINPQSLEVFAPPKHIAGRGGQLDTPLMHIRYSSPIPNVICVRMTHHKGKQDLGPHFSINQSQNNPLEITETEAALSLKSGQLSVDIRREEPWTVEYLWDNKHLTSSSSRGMGYIRSVDNTYVREQLDLSVGEFVYGLGERFTSFTKNGQSMDMWNRDGGTSTEQSYKNIPFYITNKGYGVFVNHPEEVSFEVGSEKVSKVQFSVSGEYLEYYIIGGANLKEVLGNYTSLTGKPALPPAWTFGLWLTTSFTTNYDEATVTGFVEGMAERNLPLRVFHFDCFWMKEFHWCDFEWDSRIFPEPEQMLTRLKSKGLKICVWINPYIAQRSHLFDEGMEKGYLVKRANGDVWQWDMWQPGMGLVDFTNPAACEWYASKLSKLIDMGVDSFKTDFGERIPTDVVYYDGSDPVKMHNYYTFLYNKVVFDVLKAKLGHNEAAVFARSATVGGQQFPVHWGGDCSANYESMAESLRGGLSLGLSGFGFWSHDIGGFENTSTADVYKRWIAFGLLSSHSRLHGNQSYRVPWTYDEEAVDVLRFFTNLKCSLMPYLFAASVDASVKGLPVMRGMVLEFAEDPTTHHLDRQYMLGDSLLVAPIFNDQGEAKFYLPQGTWTNFFTGESVQGERWISQSHTYLSVPLFVRPNSIIAVGNNNNLPDYDYADGVELQVYGFENDAKASTVVYSTDGQAEITVTVKRVGKELTVEVEGSSKPWTVVVKGIKEFSSIEGAATAVEATGLRLLPNDGQTKLVLQLS</sequence>
<dbReference type="Gene3D" id="2.60.40.1760">
    <property type="entry name" value="glycosyl hydrolase (family 31)"/>
    <property type="match status" value="1"/>
</dbReference>
<comment type="similarity">
    <text evidence="1 6">Belongs to the glycosyl hydrolase 31 family.</text>
</comment>